<evidence type="ECO:0000256" key="6">
    <source>
        <dbReference type="ARBA" id="ARBA00022692"/>
    </source>
</evidence>
<accession>A0A8J9ZI86</accession>
<dbReference type="FunFam" id="3.90.1480.20:FF:000015">
    <property type="entry name" value="Lactosylceramide alpha-2,3-sialyltransferase"/>
    <property type="match status" value="1"/>
</dbReference>
<evidence type="ECO:0000256" key="5">
    <source>
        <dbReference type="ARBA" id="ARBA00022679"/>
    </source>
</evidence>
<keyword evidence="12" id="KW-0325">Glycoprotein</keyword>
<dbReference type="Proteomes" id="UP000838412">
    <property type="component" value="Chromosome 2"/>
</dbReference>
<evidence type="ECO:0000256" key="10">
    <source>
        <dbReference type="ARBA" id="ARBA00023136"/>
    </source>
</evidence>
<keyword evidence="11" id="KW-1015">Disulfide bond</keyword>
<evidence type="ECO:0000256" key="8">
    <source>
        <dbReference type="ARBA" id="ARBA00022989"/>
    </source>
</evidence>
<keyword evidence="6 17" id="KW-0812">Transmembrane</keyword>
<dbReference type="Pfam" id="PF00777">
    <property type="entry name" value="Glyco_transf_29"/>
    <property type="match status" value="1"/>
</dbReference>
<keyword evidence="8 17" id="KW-1133">Transmembrane helix</keyword>
<evidence type="ECO:0000256" key="17">
    <source>
        <dbReference type="SAM" id="Phobius"/>
    </source>
</evidence>
<sequence>MRTVGIKFPHLVPPTILWMVIIMAGVFNLLQMMGQHMLAKRSVSQSPTEQVSRVFPALEDRVSSVRAGSVANWTGGTFFHRGVGMGREEGQAGDEKFKEEEVAESQVEDMSFKEAEVPRCLTSVQNSSSAWFRRRFNPDVPLFLTSEHLVEWVRLSAERMPYGLKGLAEDDAYKALGPLPTADHWTWVNNFHDNRDRPTCLRCALVGDSAALKGADRGLDIDEHDLVIRVGDGGKEGHADDVGTKTNLYLYNPEMPLDTGNIKKHADVYFIYMASKVPDYHLISKLMKEEPQNNHHGSRTGRKVIIKPQQLRVLHPDFLNYVYELWLERAGHKASAAQVMLVLAFHICDHVDTYGFDDSPVTSQFDPPDNGLESHDYFYLTKGMERPVYNHLFEKKLRQKMIQEGLVQMFMP</sequence>
<comment type="subcellular location">
    <subcellularLocation>
        <location evidence="1">Golgi apparatus membrane</location>
        <topology evidence="1">Single-pass type II membrane protein</topology>
    </subcellularLocation>
</comment>
<protein>
    <recommendedName>
        <fullName evidence="14">alpha-N-acetylgalactosaminide alpha-2,6-sialyltransferase</fullName>
        <ecNumber evidence="14">2.4.3.3</ecNumber>
    </recommendedName>
</protein>
<evidence type="ECO:0000313" key="18">
    <source>
        <dbReference type="EMBL" id="CAH1254150.1"/>
    </source>
</evidence>
<proteinExistence type="inferred from homology"/>
<evidence type="ECO:0000256" key="14">
    <source>
        <dbReference type="ARBA" id="ARBA00039109"/>
    </source>
</evidence>
<keyword evidence="4" id="KW-0328">Glycosyltransferase</keyword>
<evidence type="ECO:0000256" key="16">
    <source>
        <dbReference type="ARBA" id="ARBA00052285"/>
    </source>
</evidence>
<evidence type="ECO:0000256" key="12">
    <source>
        <dbReference type="ARBA" id="ARBA00023180"/>
    </source>
</evidence>
<dbReference type="EC" id="2.4.3.3" evidence="14"/>
<evidence type="ECO:0000256" key="4">
    <source>
        <dbReference type="ARBA" id="ARBA00022676"/>
    </source>
</evidence>
<dbReference type="PANTHER" id="PTHR45941">
    <property type="entry name" value="ALPHA-N-ACETYLGALACTOSAMINIDE ALPHA-2,6-SIALYLTRANSFERASE 2-LIKE-RELATED"/>
    <property type="match status" value="1"/>
</dbReference>
<evidence type="ECO:0000256" key="3">
    <source>
        <dbReference type="ARBA" id="ARBA00006003"/>
    </source>
</evidence>
<gene>
    <name evidence="18" type="primary">ST3GAL1</name>
    <name evidence="18" type="ORF">BLAG_LOCUS13670</name>
</gene>
<name>A0A8J9ZI86_BRALA</name>
<dbReference type="GO" id="GO:0000139">
    <property type="term" value="C:Golgi membrane"/>
    <property type="evidence" value="ECO:0007669"/>
    <property type="project" value="UniProtKB-SubCell"/>
</dbReference>
<dbReference type="AlphaFoldDB" id="A0A8J9ZI86"/>
<comment type="pathway">
    <text evidence="2">Protein modification; protein glycosylation.</text>
</comment>
<dbReference type="InterPro" id="IPR038578">
    <property type="entry name" value="GT29-like_sf"/>
</dbReference>
<keyword evidence="19" id="KW-1185">Reference proteome</keyword>
<keyword evidence="10 17" id="KW-0472">Membrane</keyword>
<keyword evidence="7" id="KW-0735">Signal-anchor</keyword>
<keyword evidence="5" id="KW-0808">Transferase</keyword>
<evidence type="ECO:0000256" key="1">
    <source>
        <dbReference type="ARBA" id="ARBA00004323"/>
    </source>
</evidence>
<comment type="similarity">
    <text evidence="3">Belongs to the glycosyltransferase 29 family.</text>
</comment>
<dbReference type="GO" id="GO:0001665">
    <property type="term" value="F:alpha-N-acetylgalactosaminide alpha-2,6-sialyltransferase activity"/>
    <property type="evidence" value="ECO:0007669"/>
    <property type="project" value="UniProtKB-EC"/>
</dbReference>
<comment type="catalytic activity">
    <reaction evidence="15">
        <text>a 3-O-[N-acetyl-alpha-neuraminyl-(2-&gt;3)-beta-D-galactosyl-(1-&gt;3)-N-acetyl-alpha-D-galactosaminyl]-L-threonyl-[protein] + CMP-N-acetyl-beta-neuraminate = a 3-O-{alpha-Neu5Ac-(2-&gt;3)-beta-D-Gal-(1-&gt;3)-[alpha-Neu5Ac-(2-&gt;6)]-alpha-D-GalNAc}-L-threonyl-[protein] + CMP + H(+)</text>
        <dbReference type="Rhea" id="RHEA:81659"/>
        <dbReference type="Rhea" id="RHEA-COMP:14417"/>
        <dbReference type="Rhea" id="RHEA-COMP:16763"/>
        <dbReference type="ChEBI" id="CHEBI:15378"/>
        <dbReference type="ChEBI" id="CHEBI:57812"/>
        <dbReference type="ChEBI" id="CHEBI:60377"/>
        <dbReference type="ChEBI" id="CHEBI:139598"/>
        <dbReference type="ChEBI" id="CHEBI:156398"/>
    </reaction>
    <physiologicalReaction direction="left-to-right" evidence="15">
        <dbReference type="Rhea" id="RHEA:81660"/>
    </physiologicalReaction>
</comment>
<evidence type="ECO:0000313" key="19">
    <source>
        <dbReference type="Proteomes" id="UP000838412"/>
    </source>
</evidence>
<reference evidence="18" key="1">
    <citation type="submission" date="2022-01" db="EMBL/GenBank/DDBJ databases">
        <authorList>
            <person name="Braso-Vives M."/>
        </authorList>
    </citation>
    <scope>NUCLEOTIDE SEQUENCE</scope>
</reference>
<dbReference type="PANTHER" id="PTHR45941:SF8">
    <property type="entry name" value="ALPHA-N-ACETYLGALACTOSAMINIDE ALPHA-2,6-SIALYLTRANSFERASE 1-LIKE"/>
    <property type="match status" value="1"/>
</dbReference>
<keyword evidence="9" id="KW-0333">Golgi apparatus</keyword>
<evidence type="ECO:0000256" key="2">
    <source>
        <dbReference type="ARBA" id="ARBA00004922"/>
    </source>
</evidence>
<evidence type="ECO:0000256" key="11">
    <source>
        <dbReference type="ARBA" id="ARBA00023157"/>
    </source>
</evidence>
<comment type="catalytic activity">
    <reaction evidence="16">
        <text>a 3-O-[N-acetyl-alpha-D-galactosaminyl]-L-threonyl-[protein] + CMP-N-acetyl-beta-neuraminate = a 3-O-[N-acetyl-alpha-neuraminosyl-(2-&gt;6)-N-acetyl-alpha-D-galactosaminyl]-L-threonyl-[protein] + CMP + H(+)</text>
        <dbReference type="Rhea" id="RHEA:81643"/>
        <dbReference type="Rhea" id="RHEA-COMP:11689"/>
        <dbReference type="Rhea" id="RHEA-COMP:19720"/>
        <dbReference type="ChEBI" id="CHEBI:15378"/>
        <dbReference type="ChEBI" id="CHEBI:57812"/>
        <dbReference type="ChEBI" id="CHEBI:60377"/>
        <dbReference type="ChEBI" id="CHEBI:87075"/>
        <dbReference type="ChEBI" id="CHEBI:231970"/>
    </reaction>
    <physiologicalReaction direction="left-to-right" evidence="16">
        <dbReference type="Rhea" id="RHEA:81644"/>
    </physiologicalReaction>
</comment>
<evidence type="ECO:0000256" key="13">
    <source>
        <dbReference type="ARBA" id="ARBA00036348"/>
    </source>
</evidence>
<dbReference type="EMBL" id="OV696687">
    <property type="protein sequence ID" value="CAH1254150.1"/>
    <property type="molecule type" value="Genomic_DNA"/>
</dbReference>
<evidence type="ECO:0000256" key="9">
    <source>
        <dbReference type="ARBA" id="ARBA00023034"/>
    </source>
</evidence>
<organism evidence="18 19">
    <name type="scientific">Branchiostoma lanceolatum</name>
    <name type="common">Common lancelet</name>
    <name type="synonym">Amphioxus lanceolatum</name>
    <dbReference type="NCBI Taxonomy" id="7740"/>
    <lineage>
        <taxon>Eukaryota</taxon>
        <taxon>Metazoa</taxon>
        <taxon>Chordata</taxon>
        <taxon>Cephalochordata</taxon>
        <taxon>Leptocardii</taxon>
        <taxon>Amphioxiformes</taxon>
        <taxon>Branchiostomatidae</taxon>
        <taxon>Branchiostoma</taxon>
    </lineage>
</organism>
<feature type="transmembrane region" description="Helical" evidence="17">
    <location>
        <begin position="12"/>
        <end position="30"/>
    </location>
</feature>
<comment type="catalytic activity">
    <reaction evidence="13">
        <text>a beta-D-galactosyl-(1-&gt;3)-N-acetyl-alpha-D-galactosaminyl derivative + CMP-N-acetyl-beta-neuraminate = a beta-D-galactosyl-(1-&gt;3)-[N-acetyl-alpha-neuraminyl-(2-&gt;6)]-N-acetyl-alpha-D-galactosaminyl derivative + CMP + H(+)</text>
        <dbReference type="Rhea" id="RHEA:11136"/>
        <dbReference type="ChEBI" id="CHEBI:15378"/>
        <dbReference type="ChEBI" id="CHEBI:57812"/>
        <dbReference type="ChEBI" id="CHEBI:60377"/>
        <dbReference type="ChEBI" id="CHEBI:133470"/>
        <dbReference type="ChEBI" id="CHEBI:140764"/>
        <dbReference type="EC" id="2.4.3.3"/>
    </reaction>
    <physiologicalReaction direction="left-to-right" evidence="13">
        <dbReference type="Rhea" id="RHEA:11137"/>
    </physiologicalReaction>
</comment>
<dbReference type="InterPro" id="IPR001675">
    <property type="entry name" value="Glyco_trans_29"/>
</dbReference>
<evidence type="ECO:0000256" key="15">
    <source>
        <dbReference type="ARBA" id="ARBA00050664"/>
    </source>
</evidence>
<evidence type="ECO:0000256" key="7">
    <source>
        <dbReference type="ARBA" id="ARBA00022968"/>
    </source>
</evidence>
<dbReference type="Gene3D" id="3.90.1480.20">
    <property type="entry name" value="Glycosyl transferase family 29"/>
    <property type="match status" value="1"/>
</dbReference>
<dbReference type="OrthoDB" id="10264956at2759"/>